<proteinExistence type="inferred from homology"/>
<dbReference type="STRING" id="871741.SAMN05192570_2972"/>
<dbReference type="PANTHER" id="PTHR43811">
    <property type="entry name" value="FKBP-TYPE PEPTIDYL-PROLYL CIS-TRANS ISOMERASE FKPA"/>
    <property type="match status" value="1"/>
</dbReference>
<dbReference type="RefSeq" id="WP_092312583.1">
    <property type="nucleotide sequence ID" value="NZ_FOZV01000008.1"/>
</dbReference>
<dbReference type="InterPro" id="IPR001179">
    <property type="entry name" value="PPIase_FKBP_dom"/>
</dbReference>
<dbReference type="Proteomes" id="UP000198788">
    <property type="component" value="Unassembled WGS sequence"/>
</dbReference>
<dbReference type="Gene3D" id="3.10.50.40">
    <property type="match status" value="1"/>
</dbReference>
<evidence type="ECO:0000256" key="4">
    <source>
        <dbReference type="ARBA" id="ARBA00023235"/>
    </source>
</evidence>
<dbReference type="EC" id="5.2.1.8" evidence="6"/>
<organism evidence="9 10">
    <name type="scientific">Brevundimonas viscosa</name>
    <dbReference type="NCBI Taxonomy" id="871741"/>
    <lineage>
        <taxon>Bacteria</taxon>
        <taxon>Pseudomonadati</taxon>
        <taxon>Pseudomonadota</taxon>
        <taxon>Alphaproteobacteria</taxon>
        <taxon>Caulobacterales</taxon>
        <taxon>Caulobacteraceae</taxon>
        <taxon>Brevundimonas</taxon>
    </lineage>
</organism>
<dbReference type="AlphaFoldDB" id="A0A1I6T5D0"/>
<protein>
    <recommendedName>
        <fullName evidence="6">Peptidyl-prolyl cis-trans isomerase</fullName>
        <ecNumber evidence="6">5.2.1.8</ecNumber>
    </recommendedName>
</protein>
<evidence type="ECO:0000313" key="9">
    <source>
        <dbReference type="EMBL" id="SFS84373.1"/>
    </source>
</evidence>
<dbReference type="InterPro" id="IPR000774">
    <property type="entry name" value="PPIase_FKBP_N"/>
</dbReference>
<comment type="similarity">
    <text evidence="2 6">Belongs to the FKBP-type PPIase family.</text>
</comment>
<feature type="signal peptide" evidence="7">
    <location>
        <begin position="1"/>
        <end position="19"/>
    </location>
</feature>
<name>A0A1I6T5D0_9CAUL</name>
<evidence type="ECO:0000259" key="8">
    <source>
        <dbReference type="PROSITE" id="PS50059"/>
    </source>
</evidence>
<evidence type="ECO:0000313" key="10">
    <source>
        <dbReference type="Proteomes" id="UP000198788"/>
    </source>
</evidence>
<dbReference type="OrthoDB" id="9812109at2"/>
<evidence type="ECO:0000256" key="5">
    <source>
        <dbReference type="PROSITE-ProRule" id="PRU00277"/>
    </source>
</evidence>
<evidence type="ECO:0000256" key="7">
    <source>
        <dbReference type="SAM" id="SignalP"/>
    </source>
</evidence>
<dbReference type="PROSITE" id="PS51257">
    <property type="entry name" value="PROKAR_LIPOPROTEIN"/>
    <property type="match status" value="1"/>
</dbReference>
<gene>
    <name evidence="9" type="ORF">SAMN05192570_2972</name>
</gene>
<reference evidence="10" key="1">
    <citation type="submission" date="2016-10" db="EMBL/GenBank/DDBJ databases">
        <authorList>
            <person name="Varghese N."/>
            <person name="Submissions S."/>
        </authorList>
    </citation>
    <scope>NUCLEOTIDE SEQUENCE [LARGE SCALE GENOMIC DNA]</scope>
    <source>
        <strain evidence="10">CGMCC 1.10683</strain>
    </source>
</reference>
<feature type="chain" id="PRO_5011728471" description="Peptidyl-prolyl cis-trans isomerase" evidence="7">
    <location>
        <begin position="20"/>
        <end position="175"/>
    </location>
</feature>
<evidence type="ECO:0000256" key="6">
    <source>
        <dbReference type="RuleBase" id="RU003915"/>
    </source>
</evidence>
<keyword evidence="10" id="KW-1185">Reference proteome</keyword>
<keyword evidence="3 5" id="KW-0697">Rotamase</keyword>
<comment type="catalytic activity">
    <reaction evidence="1 5 6">
        <text>[protein]-peptidylproline (omega=180) = [protein]-peptidylproline (omega=0)</text>
        <dbReference type="Rhea" id="RHEA:16237"/>
        <dbReference type="Rhea" id="RHEA-COMP:10747"/>
        <dbReference type="Rhea" id="RHEA-COMP:10748"/>
        <dbReference type="ChEBI" id="CHEBI:83833"/>
        <dbReference type="ChEBI" id="CHEBI:83834"/>
        <dbReference type="EC" id="5.2.1.8"/>
    </reaction>
</comment>
<dbReference type="PANTHER" id="PTHR43811:SF19">
    <property type="entry name" value="39 KDA FK506-BINDING NUCLEAR PROTEIN"/>
    <property type="match status" value="1"/>
</dbReference>
<dbReference type="GO" id="GO:0006457">
    <property type="term" value="P:protein folding"/>
    <property type="evidence" value="ECO:0007669"/>
    <property type="project" value="InterPro"/>
</dbReference>
<dbReference type="SUPFAM" id="SSF54534">
    <property type="entry name" value="FKBP-like"/>
    <property type="match status" value="1"/>
</dbReference>
<sequence>MNSGWARGAAALVMVASLAACDRGAATDDAAAENARAAEFFLKSNARAEGVQSLPSGVQYKVVQSGPPGGESPDNNDLVRVDYEGTLTDGTVFDSSFQRGQPAVFTLGEVVEGWTEALQHMRVGDEWIVYLPPEQAYGAQGRPGIPPNSVLVFRVKLLDIARAPGGNRGVGMAAG</sequence>
<dbReference type="Pfam" id="PF01346">
    <property type="entry name" value="FKBP_N"/>
    <property type="match status" value="1"/>
</dbReference>
<dbReference type="InterPro" id="IPR046357">
    <property type="entry name" value="PPIase_dom_sf"/>
</dbReference>
<accession>A0A1I6T5D0</accession>
<evidence type="ECO:0000256" key="2">
    <source>
        <dbReference type="ARBA" id="ARBA00006577"/>
    </source>
</evidence>
<keyword evidence="7" id="KW-0732">Signal</keyword>
<evidence type="ECO:0000256" key="1">
    <source>
        <dbReference type="ARBA" id="ARBA00000971"/>
    </source>
</evidence>
<feature type="domain" description="PPIase FKBP-type" evidence="8">
    <location>
        <begin position="76"/>
        <end position="161"/>
    </location>
</feature>
<dbReference type="PROSITE" id="PS50059">
    <property type="entry name" value="FKBP_PPIASE"/>
    <property type="match status" value="1"/>
</dbReference>
<dbReference type="EMBL" id="FOZV01000008">
    <property type="protein sequence ID" value="SFS84373.1"/>
    <property type="molecule type" value="Genomic_DNA"/>
</dbReference>
<evidence type="ECO:0000256" key="3">
    <source>
        <dbReference type="ARBA" id="ARBA00023110"/>
    </source>
</evidence>
<dbReference type="Pfam" id="PF00254">
    <property type="entry name" value="FKBP_C"/>
    <property type="match status" value="1"/>
</dbReference>
<dbReference type="GO" id="GO:0003755">
    <property type="term" value="F:peptidyl-prolyl cis-trans isomerase activity"/>
    <property type="evidence" value="ECO:0007669"/>
    <property type="project" value="UniProtKB-UniRule"/>
</dbReference>
<keyword evidence="4 5" id="KW-0413">Isomerase</keyword>